<sequence length="1056" mass="114265">MRRKLLLSTLCFVFFMGMLGLPESSTVNAFVNIERPIMVTQLQKQSVVESNRDARDLQAVKAPVIKIAATDPTFTVSPGSVTFTNLMEGYTLSQRNAIQQDITLTKVGVGAITNFQASLSGAANTKFLIGTVPPDTLGAGVNSTVLKIQPNMFIAPGTYTETLTFTADGDLSESIQVSFTVDPSPTSFTVSPSAVTFANLTEGYTVSQRDVIQQDITLTKVGVGAITNFQASLSGGVETKFLIGTVHPNSLGAGVNSTVLKIRPNMFLSPGTYTETLTFTADGDLSESIQVSFTVDSSPTSFTVSPSAVTFANLTEGYTVGQRDAIHQDITLTKVGVGTITNFQASLSGGADTKFLLGTVLSDALGAGVLSAVLKIRPKMSLEPGTYTEMLTFTADGGLSENIQVSFTVDSSMHAATPVIHTQPLSATVDEGGNITLSVDASISDGGTLSYQWFSNTINNSSDGTLIQGATSASYTIPTDTAGTIYYYVVVKNTNNNVSGVKVATVTSDVAQILIYSLIDAVISAKDALTIGYAPGDNMFNVTQPLQLATTGLHDTTISWVSSHPSIIQNNGMVIRPVSGDSSVTLTATIRKGNVTEVKVFMVIVKGVNNFVSPIFSEEINNVSTPSLTINMNIGNGITISQIVMQRIENADGTLHDTIRLTEQSMIEILAKLRENNANTVYMMLPDIEDTIRQIDVFITNNIVLLLHDNDISLVMETRDVKISVDKDSFSLLEEDLYFRVIPVKSQTEQQIIEERARVEEQVRRLAGTMTVEMLGRPMTIETNLQNRPVTLTLPLPIDIMQHQLEQLMIYIEHSDGTKELINGQIVAFDDNTQGIQFDVSKFSTFAILYVPEEVIVETNEREPYIKGYVDGTFLPDASVTRAQIASMFARYLTNNMLPEAHATFVDAERHGAKDAIEYVRSIGLFDGTTSTTFNPNGLITRAQMAAVVVRWIDAHCMVDADATFCKEISTERVFSDVAANHWAAHAIRKISALGFMSGVDTNTFNPNGSVTRAQAVSILNDLFELELTTNVEGLVFTDVTPAHWAFYEIQTAAGR</sequence>
<gene>
    <name evidence="3" type="ORF">P9B03_13925</name>
</gene>
<protein>
    <submittedName>
        <fullName evidence="3">S-layer homology domain-containing protein</fullName>
    </submittedName>
</protein>
<feature type="signal peptide" evidence="1">
    <location>
        <begin position="1"/>
        <end position="29"/>
    </location>
</feature>
<feature type="domain" description="SLH" evidence="2">
    <location>
        <begin position="900"/>
        <end position="963"/>
    </location>
</feature>
<reference evidence="3 4" key="1">
    <citation type="submission" date="2023-03" db="EMBL/GenBank/DDBJ databases">
        <title>Bacillus Genome Sequencing.</title>
        <authorList>
            <person name="Dunlap C."/>
        </authorList>
    </citation>
    <scope>NUCLEOTIDE SEQUENCE [LARGE SCALE GENOMIC DNA]</scope>
    <source>
        <strain evidence="3 4">B-59205</strain>
    </source>
</reference>
<evidence type="ECO:0000313" key="3">
    <source>
        <dbReference type="EMBL" id="MEC1179593.1"/>
    </source>
</evidence>
<dbReference type="RefSeq" id="WP_326124077.1">
    <property type="nucleotide sequence ID" value="NZ_JARSFG010000018.1"/>
</dbReference>
<dbReference type="InterPro" id="IPR051465">
    <property type="entry name" value="Cell_Envelope_Struct_Comp"/>
</dbReference>
<dbReference type="Proteomes" id="UP001344888">
    <property type="component" value="Unassembled WGS sequence"/>
</dbReference>
<dbReference type="AlphaFoldDB" id="A0AAW9NTT1"/>
<organism evidence="3 4">
    <name type="scientific">Metasolibacillus meyeri</name>
    <dbReference type="NCBI Taxonomy" id="1071052"/>
    <lineage>
        <taxon>Bacteria</taxon>
        <taxon>Bacillati</taxon>
        <taxon>Bacillota</taxon>
        <taxon>Bacilli</taxon>
        <taxon>Bacillales</taxon>
        <taxon>Caryophanaceae</taxon>
        <taxon>Metasolibacillus</taxon>
    </lineage>
</organism>
<dbReference type="InterPro" id="IPR046780">
    <property type="entry name" value="aBig_2"/>
</dbReference>
<feature type="domain" description="SLH" evidence="2">
    <location>
        <begin position="971"/>
        <end position="1034"/>
    </location>
</feature>
<dbReference type="InterPro" id="IPR001119">
    <property type="entry name" value="SLH_dom"/>
</dbReference>
<keyword evidence="1" id="KW-0732">Signal</keyword>
<name>A0AAW9NTT1_9BACL</name>
<evidence type="ECO:0000313" key="4">
    <source>
        <dbReference type="Proteomes" id="UP001344888"/>
    </source>
</evidence>
<feature type="chain" id="PRO_5043521982" evidence="1">
    <location>
        <begin position="30"/>
        <end position="1056"/>
    </location>
</feature>
<dbReference type="PANTHER" id="PTHR43308:SF5">
    <property type="entry name" value="S-LAYER PROTEIN _ PEPTIDOGLYCAN ENDO-BETA-N-ACETYLGLUCOSAMINIDASE"/>
    <property type="match status" value="1"/>
</dbReference>
<dbReference type="EMBL" id="JARSFG010000018">
    <property type="protein sequence ID" value="MEC1179593.1"/>
    <property type="molecule type" value="Genomic_DNA"/>
</dbReference>
<dbReference type="PROSITE" id="PS51272">
    <property type="entry name" value="SLH"/>
    <property type="match status" value="3"/>
</dbReference>
<evidence type="ECO:0000256" key="1">
    <source>
        <dbReference type="SAM" id="SignalP"/>
    </source>
</evidence>
<comment type="caution">
    <text evidence="3">The sequence shown here is derived from an EMBL/GenBank/DDBJ whole genome shotgun (WGS) entry which is preliminary data.</text>
</comment>
<dbReference type="InterPro" id="IPR013783">
    <property type="entry name" value="Ig-like_fold"/>
</dbReference>
<feature type="domain" description="SLH" evidence="2">
    <location>
        <begin position="834"/>
        <end position="899"/>
    </location>
</feature>
<dbReference type="PANTHER" id="PTHR43308">
    <property type="entry name" value="OUTER MEMBRANE PROTEIN ALPHA-RELATED"/>
    <property type="match status" value="1"/>
</dbReference>
<dbReference type="Gene3D" id="2.60.40.10">
    <property type="entry name" value="Immunoglobulins"/>
    <property type="match status" value="1"/>
</dbReference>
<keyword evidence="4" id="KW-1185">Reference proteome</keyword>
<proteinExistence type="predicted"/>
<evidence type="ECO:0000259" key="2">
    <source>
        <dbReference type="PROSITE" id="PS51272"/>
    </source>
</evidence>
<accession>A0AAW9NTT1</accession>
<dbReference type="Pfam" id="PF20578">
    <property type="entry name" value="aBig_2"/>
    <property type="match status" value="1"/>
</dbReference>
<dbReference type="Pfam" id="PF00395">
    <property type="entry name" value="SLH"/>
    <property type="match status" value="3"/>
</dbReference>